<feature type="binding site" evidence="10">
    <location>
        <position position="87"/>
    </location>
    <ligand>
        <name>D-ribulose 5-phosphate</name>
        <dbReference type="ChEBI" id="CHEBI:58121"/>
    </ligand>
</feature>
<feature type="binding site" evidence="10">
    <location>
        <position position="83"/>
    </location>
    <ligand>
        <name>Mg(2+)</name>
        <dbReference type="ChEBI" id="CHEBI:18420"/>
        <label>2</label>
    </ligand>
</feature>
<dbReference type="HAMAP" id="MF_00180">
    <property type="entry name" value="RibB"/>
    <property type="match status" value="1"/>
</dbReference>
<dbReference type="PANTHER" id="PTHR21327:SF38">
    <property type="entry name" value="3,4-DIHYDROXY-2-BUTANONE 4-PHOSPHATE SYNTHASE"/>
    <property type="match status" value="1"/>
</dbReference>
<keyword evidence="13" id="KW-1185">Reference proteome</keyword>
<evidence type="ECO:0000256" key="11">
    <source>
        <dbReference type="RuleBase" id="RU003843"/>
    </source>
</evidence>
<comment type="catalytic activity">
    <reaction evidence="10 11">
        <text>D-ribulose 5-phosphate = (2S)-2-hydroxy-3-oxobutyl phosphate + formate + H(+)</text>
        <dbReference type="Rhea" id="RHEA:18457"/>
        <dbReference type="ChEBI" id="CHEBI:15378"/>
        <dbReference type="ChEBI" id="CHEBI:15740"/>
        <dbReference type="ChEBI" id="CHEBI:58121"/>
        <dbReference type="ChEBI" id="CHEBI:58830"/>
        <dbReference type="EC" id="4.1.99.12"/>
    </reaction>
</comment>
<evidence type="ECO:0000256" key="8">
    <source>
        <dbReference type="ARBA" id="ARBA00023211"/>
    </source>
</evidence>
<feature type="binding site" evidence="10">
    <location>
        <begin position="82"/>
        <end position="83"/>
    </location>
    <ligand>
        <name>D-ribulose 5-phosphate</name>
        <dbReference type="ChEBI" id="CHEBI:58121"/>
    </ligand>
</feature>
<comment type="cofactor">
    <cofactor evidence="10 11">
        <name>Mg(2+)</name>
        <dbReference type="ChEBI" id="CHEBI:18420"/>
    </cofactor>
    <cofactor evidence="10 11">
        <name>Mn(2+)</name>
        <dbReference type="ChEBI" id="CHEBI:29035"/>
    </cofactor>
    <text evidence="10 11">Binds 2 divalent metal cations per subunit. Magnesium or manganese.</text>
</comment>
<evidence type="ECO:0000256" key="5">
    <source>
        <dbReference type="ARBA" id="ARBA00022619"/>
    </source>
</evidence>
<accession>A0ABN6VRF6</accession>
<dbReference type="EMBL" id="AP027151">
    <property type="protein sequence ID" value="BDV41912.1"/>
    <property type="molecule type" value="Genomic_DNA"/>
</dbReference>
<comment type="pathway">
    <text evidence="2 10 11">Cofactor biosynthesis; riboflavin biosynthesis; 2-hydroxy-3-oxobutyl phosphate from D-ribulose 5-phosphate: step 1/1.</text>
</comment>
<evidence type="ECO:0000256" key="3">
    <source>
        <dbReference type="ARBA" id="ARBA00012153"/>
    </source>
</evidence>
<organism evidence="12 13">
    <name type="scientific">Geotalea uraniireducens</name>
    <dbReference type="NCBI Taxonomy" id="351604"/>
    <lineage>
        <taxon>Bacteria</taxon>
        <taxon>Pseudomonadati</taxon>
        <taxon>Thermodesulfobacteriota</taxon>
        <taxon>Desulfuromonadia</taxon>
        <taxon>Geobacterales</taxon>
        <taxon>Geobacteraceae</taxon>
        <taxon>Geotalea</taxon>
    </lineage>
</organism>
<keyword evidence="8 10" id="KW-0464">Manganese</keyword>
<feature type="site" description="Essential for catalytic activity" evidence="10">
    <location>
        <position position="219"/>
    </location>
</feature>
<feature type="binding site" evidence="10">
    <location>
        <begin position="195"/>
        <end position="199"/>
    </location>
    <ligand>
        <name>D-ribulose 5-phosphate</name>
        <dbReference type="ChEBI" id="CHEBI:58121"/>
    </ligand>
</feature>
<dbReference type="InterPro" id="IPR017945">
    <property type="entry name" value="DHBP_synth_RibB-like_a/b_dom"/>
</dbReference>
<evidence type="ECO:0000313" key="13">
    <source>
        <dbReference type="Proteomes" id="UP001317705"/>
    </source>
</evidence>
<sequence>MREDKTAGISCPGPLPSRPHRICGAAARLNALTPVSDPYLVRRSVMIETLLTRFGSSAERVEAGLAALRAGRGVLVTDDEDRENEGDLIFAAITLAEPQMAQLIRECSGIVCLCLPDERVRRLALPMMVADNRSPFQTAFTVSIEAAAGVTTGVSAADRVTTIRAAVAEGARPEDLRSPGHVFPLRACPGGVLERRGHTEATVDLCRLAGLPPYGVLCELTNPDGTMARLPEIVAFAERHGMPVLTVDDLVRYRSARELPAG</sequence>
<feature type="binding site" evidence="10">
    <location>
        <position position="198"/>
    </location>
    <ligand>
        <name>Mg(2+)</name>
        <dbReference type="ChEBI" id="CHEBI:18420"/>
        <label>2</label>
    </ligand>
</feature>
<evidence type="ECO:0000256" key="9">
    <source>
        <dbReference type="ARBA" id="ARBA00023239"/>
    </source>
</evidence>
<evidence type="ECO:0000256" key="6">
    <source>
        <dbReference type="ARBA" id="ARBA00022723"/>
    </source>
</evidence>
<dbReference type="Pfam" id="PF00926">
    <property type="entry name" value="DHBP_synthase"/>
    <property type="match status" value="1"/>
</dbReference>
<feature type="site" description="Essential for catalytic activity" evidence="10">
    <location>
        <position position="181"/>
    </location>
</feature>
<dbReference type="SUPFAM" id="SSF55821">
    <property type="entry name" value="YrdC/RibB"/>
    <property type="match status" value="1"/>
</dbReference>
<protein>
    <recommendedName>
        <fullName evidence="4 10">3,4-dihydroxy-2-butanone 4-phosphate synthase</fullName>
        <shortName evidence="10 11">DHBP synthase</shortName>
        <ecNumber evidence="3 10">4.1.99.12</ecNumber>
    </recommendedName>
</protein>
<keyword evidence="6 10" id="KW-0479">Metal-binding</keyword>
<dbReference type="Gene3D" id="3.90.870.10">
    <property type="entry name" value="DHBP synthase"/>
    <property type="match status" value="1"/>
</dbReference>
<dbReference type="EC" id="4.1.99.12" evidence="3 10"/>
<dbReference type="Proteomes" id="UP001317705">
    <property type="component" value="Chromosome"/>
</dbReference>
<keyword evidence="5 10" id="KW-0686">Riboflavin biosynthesis</keyword>
<name>A0ABN6VRF6_9BACT</name>
<evidence type="ECO:0000256" key="2">
    <source>
        <dbReference type="ARBA" id="ARBA00004904"/>
    </source>
</evidence>
<evidence type="ECO:0000256" key="4">
    <source>
        <dbReference type="ARBA" id="ARBA00018836"/>
    </source>
</evidence>
<reference evidence="12 13" key="1">
    <citation type="submission" date="2022-12" db="EMBL/GenBank/DDBJ databases">
        <title>Polyphasic characterization of Geotalea uranireducens NIT-SL11 newly isolated from a complex of sewage sludge and microbially reduced graphene oxide.</title>
        <authorList>
            <person name="Xie L."/>
            <person name="Yoshida N."/>
            <person name="Meng L."/>
        </authorList>
    </citation>
    <scope>NUCLEOTIDE SEQUENCE [LARGE SCALE GENOMIC DNA]</scope>
    <source>
        <strain evidence="12 13">NIT-SL11</strain>
    </source>
</reference>
<gene>
    <name evidence="10 12" type="primary">ribB</name>
    <name evidence="12" type="ORF">GURASL_08350</name>
</gene>
<dbReference type="NCBIfam" id="TIGR00506">
    <property type="entry name" value="ribB"/>
    <property type="match status" value="1"/>
</dbReference>
<dbReference type="InterPro" id="IPR000422">
    <property type="entry name" value="DHBP_synthase_RibB"/>
</dbReference>
<evidence type="ECO:0000313" key="12">
    <source>
        <dbReference type="EMBL" id="BDV41912.1"/>
    </source>
</evidence>
<dbReference type="PANTHER" id="PTHR21327">
    <property type="entry name" value="GTP CYCLOHYDROLASE II-RELATED"/>
    <property type="match status" value="1"/>
</dbReference>
<feature type="binding site" evidence="10">
    <location>
        <position position="83"/>
    </location>
    <ligand>
        <name>Mg(2+)</name>
        <dbReference type="ChEBI" id="CHEBI:18420"/>
        <label>1</label>
    </ligand>
</feature>
<comment type="subunit">
    <text evidence="10 11">Homodimer.</text>
</comment>
<evidence type="ECO:0000256" key="1">
    <source>
        <dbReference type="ARBA" id="ARBA00002284"/>
    </source>
</evidence>
<keyword evidence="7 10" id="KW-0460">Magnesium</keyword>
<keyword evidence="9 10" id="KW-0456">Lyase</keyword>
<comment type="similarity">
    <text evidence="10 11">Belongs to the DHBP synthase family.</text>
</comment>
<evidence type="ECO:0000256" key="10">
    <source>
        <dbReference type="HAMAP-Rule" id="MF_00180"/>
    </source>
</evidence>
<evidence type="ECO:0000256" key="7">
    <source>
        <dbReference type="ARBA" id="ARBA00022842"/>
    </source>
</evidence>
<comment type="function">
    <text evidence="1 10 11">Catalyzes the conversion of D-ribulose 5-phosphate to formate and 3,4-dihydroxy-2-butanone 4-phosphate.</text>
</comment>
<proteinExistence type="inferred from homology"/>